<reference evidence="1 2" key="1">
    <citation type="journal article" date="2019" name="Nat. Ecol. Evol.">
        <title>Megaphylogeny resolves global patterns of mushroom evolution.</title>
        <authorList>
            <person name="Varga T."/>
            <person name="Krizsan K."/>
            <person name="Foldi C."/>
            <person name="Dima B."/>
            <person name="Sanchez-Garcia M."/>
            <person name="Sanchez-Ramirez S."/>
            <person name="Szollosi G.J."/>
            <person name="Szarkandi J.G."/>
            <person name="Papp V."/>
            <person name="Albert L."/>
            <person name="Andreopoulos W."/>
            <person name="Angelini C."/>
            <person name="Antonin V."/>
            <person name="Barry K.W."/>
            <person name="Bougher N.L."/>
            <person name="Buchanan P."/>
            <person name="Buyck B."/>
            <person name="Bense V."/>
            <person name="Catcheside P."/>
            <person name="Chovatia M."/>
            <person name="Cooper J."/>
            <person name="Damon W."/>
            <person name="Desjardin D."/>
            <person name="Finy P."/>
            <person name="Geml J."/>
            <person name="Haridas S."/>
            <person name="Hughes K."/>
            <person name="Justo A."/>
            <person name="Karasinski D."/>
            <person name="Kautmanova I."/>
            <person name="Kiss B."/>
            <person name="Kocsube S."/>
            <person name="Kotiranta H."/>
            <person name="LaButti K.M."/>
            <person name="Lechner B.E."/>
            <person name="Liimatainen K."/>
            <person name="Lipzen A."/>
            <person name="Lukacs Z."/>
            <person name="Mihaltcheva S."/>
            <person name="Morgado L.N."/>
            <person name="Niskanen T."/>
            <person name="Noordeloos M.E."/>
            <person name="Ohm R.A."/>
            <person name="Ortiz-Santana B."/>
            <person name="Ovrebo C."/>
            <person name="Racz N."/>
            <person name="Riley R."/>
            <person name="Savchenko A."/>
            <person name="Shiryaev A."/>
            <person name="Soop K."/>
            <person name="Spirin V."/>
            <person name="Szebenyi C."/>
            <person name="Tomsovsky M."/>
            <person name="Tulloss R.E."/>
            <person name="Uehling J."/>
            <person name="Grigoriev I.V."/>
            <person name="Vagvolgyi C."/>
            <person name="Papp T."/>
            <person name="Martin F.M."/>
            <person name="Miettinen O."/>
            <person name="Hibbett D.S."/>
            <person name="Nagy L.G."/>
        </authorList>
    </citation>
    <scope>NUCLEOTIDE SEQUENCE [LARGE SCALE GENOMIC DNA]</scope>
    <source>
        <strain evidence="1 2">CBS 962.96</strain>
    </source>
</reference>
<dbReference type="AlphaFoldDB" id="A0A4S8MJD4"/>
<proteinExistence type="predicted"/>
<keyword evidence="2" id="KW-1185">Reference proteome</keyword>
<dbReference type="Proteomes" id="UP000297245">
    <property type="component" value="Unassembled WGS sequence"/>
</dbReference>
<gene>
    <name evidence="1" type="ORF">K435DRAFT_344709</name>
</gene>
<evidence type="ECO:0000313" key="2">
    <source>
        <dbReference type="Proteomes" id="UP000297245"/>
    </source>
</evidence>
<dbReference type="EMBL" id="ML179076">
    <property type="protein sequence ID" value="THV02519.1"/>
    <property type="molecule type" value="Genomic_DNA"/>
</dbReference>
<accession>A0A4S8MJD4</accession>
<name>A0A4S8MJD4_DENBC</name>
<evidence type="ECO:0000313" key="1">
    <source>
        <dbReference type="EMBL" id="THV02519.1"/>
    </source>
</evidence>
<organism evidence="1 2">
    <name type="scientific">Dendrothele bispora (strain CBS 962.96)</name>
    <dbReference type="NCBI Taxonomy" id="1314807"/>
    <lineage>
        <taxon>Eukaryota</taxon>
        <taxon>Fungi</taxon>
        <taxon>Dikarya</taxon>
        <taxon>Basidiomycota</taxon>
        <taxon>Agaricomycotina</taxon>
        <taxon>Agaricomycetes</taxon>
        <taxon>Agaricomycetidae</taxon>
        <taxon>Agaricales</taxon>
        <taxon>Agaricales incertae sedis</taxon>
        <taxon>Dendrothele</taxon>
    </lineage>
</organism>
<protein>
    <submittedName>
        <fullName evidence="1">Uncharacterized protein</fullName>
    </submittedName>
</protein>
<sequence length="178" mass="20345">MATYGDSLRTTYGDGLFVDQLIKLRFGKSRDRTQPPCSMNPIGRRAKLAHVYRFFFVFFFCLRLKLSLRSVSFAFDHPQAYNKTFHDFLFGNKANPMTEVETESSVKTRTEIGVQHFQSSCALRSYTLPILIGIDTFYLASGIKAQRLKFKAYHSSIGLKISPLTMAIYPRPMFKGSL</sequence>